<dbReference type="Pfam" id="PF02911">
    <property type="entry name" value="Formyl_trans_C"/>
    <property type="match status" value="1"/>
</dbReference>
<evidence type="ECO:0000313" key="4">
    <source>
        <dbReference type="Proteomes" id="UP001304300"/>
    </source>
</evidence>
<reference evidence="3 4" key="1">
    <citation type="submission" date="2023-10" db="EMBL/GenBank/DDBJ databases">
        <title>Rubellicoccus peritrichatus gen. nov., sp. nov., isolated from an algae of coral reef tank.</title>
        <authorList>
            <person name="Luo J."/>
        </authorList>
    </citation>
    <scope>NUCLEOTIDE SEQUENCE [LARGE SCALE GENOMIC DNA]</scope>
    <source>
        <strain evidence="3 4">CR14</strain>
    </source>
</reference>
<proteinExistence type="predicted"/>
<dbReference type="NCBIfam" id="NF005414">
    <property type="entry name" value="PRK06988.1"/>
    <property type="match status" value="1"/>
</dbReference>
<dbReference type="Pfam" id="PF00551">
    <property type="entry name" value="Formyl_trans_N"/>
    <property type="match status" value="1"/>
</dbReference>
<dbReference type="SUPFAM" id="SSF50486">
    <property type="entry name" value="FMT C-terminal domain-like"/>
    <property type="match status" value="1"/>
</dbReference>
<feature type="domain" description="Formyl transferase C-terminal" evidence="2">
    <location>
        <begin position="206"/>
        <end position="294"/>
    </location>
</feature>
<dbReference type="PANTHER" id="PTHR11138:SF5">
    <property type="entry name" value="METHIONYL-TRNA FORMYLTRANSFERASE, MITOCHONDRIAL"/>
    <property type="match status" value="1"/>
</dbReference>
<protein>
    <submittedName>
        <fullName evidence="3">Formyltransferase</fullName>
    </submittedName>
</protein>
<keyword evidence="4" id="KW-1185">Reference proteome</keyword>
<accession>A0AAQ3QSX8</accession>
<dbReference type="GO" id="GO:0004479">
    <property type="term" value="F:methionyl-tRNA formyltransferase activity"/>
    <property type="evidence" value="ECO:0007669"/>
    <property type="project" value="TreeGrafter"/>
</dbReference>
<evidence type="ECO:0000259" key="2">
    <source>
        <dbReference type="Pfam" id="PF02911"/>
    </source>
</evidence>
<evidence type="ECO:0000313" key="3">
    <source>
        <dbReference type="EMBL" id="WOO40696.1"/>
    </source>
</evidence>
<dbReference type="InterPro" id="IPR002376">
    <property type="entry name" value="Formyl_transf_N"/>
</dbReference>
<feature type="domain" description="Formyl transferase N-terminal" evidence="1">
    <location>
        <begin position="26"/>
        <end position="177"/>
    </location>
</feature>
<organism evidence="3 4">
    <name type="scientific">Rubellicoccus peritrichatus</name>
    <dbReference type="NCBI Taxonomy" id="3080537"/>
    <lineage>
        <taxon>Bacteria</taxon>
        <taxon>Pseudomonadati</taxon>
        <taxon>Verrucomicrobiota</taxon>
        <taxon>Opitutia</taxon>
        <taxon>Puniceicoccales</taxon>
        <taxon>Cerasicoccaceae</taxon>
        <taxon>Rubellicoccus</taxon>
    </lineage>
</organism>
<dbReference type="GO" id="GO:0005829">
    <property type="term" value="C:cytosol"/>
    <property type="evidence" value="ECO:0007669"/>
    <property type="project" value="TreeGrafter"/>
</dbReference>
<dbReference type="EMBL" id="CP136920">
    <property type="protein sequence ID" value="WOO40696.1"/>
    <property type="molecule type" value="Genomic_DNA"/>
</dbReference>
<dbReference type="InterPro" id="IPR036477">
    <property type="entry name" value="Formyl_transf_N_sf"/>
</dbReference>
<dbReference type="Gene3D" id="3.40.50.12230">
    <property type="match status" value="1"/>
</dbReference>
<dbReference type="AlphaFoldDB" id="A0AAQ3QSX8"/>
<gene>
    <name evidence="3" type="ORF">RZN69_18905</name>
</gene>
<sequence length="298" mass="33577">MTQPRTVVFAYSDVGFFCLKLLLERDCNVVAVFTHEDNPNENQWFSSVAKLAEEHGISVHKPEKLKRSEWESTFLDEIKPELILSFYYRNMIPTWILGLPALGAYNMHGSYLPKYRGRAPVNWAVLHGESYIGATLHVMVKEPDAGEIVDQEKVMIGENDTASEVMERVRDAAVVVLGREIEPLLSGTAPRTPQDESEATYFSGRKPEDGRIDWTQSARDSFNLIRAVTRPYPGAFSDSIDSEKRLLVWWARVLSSEEAAGLREEKLEPGALISSEPLVITCGEGALEVTDFEWIEKP</sequence>
<dbReference type="PANTHER" id="PTHR11138">
    <property type="entry name" value="METHIONYL-TRNA FORMYLTRANSFERASE"/>
    <property type="match status" value="1"/>
</dbReference>
<dbReference type="KEGG" id="puo:RZN69_18905"/>
<dbReference type="Proteomes" id="UP001304300">
    <property type="component" value="Chromosome"/>
</dbReference>
<dbReference type="RefSeq" id="WP_317832845.1">
    <property type="nucleotide sequence ID" value="NZ_CP136920.1"/>
</dbReference>
<dbReference type="InterPro" id="IPR005793">
    <property type="entry name" value="Formyl_trans_C"/>
</dbReference>
<dbReference type="SUPFAM" id="SSF53328">
    <property type="entry name" value="Formyltransferase"/>
    <property type="match status" value="1"/>
</dbReference>
<dbReference type="CDD" id="cd08702">
    <property type="entry name" value="Arna_FMT_C"/>
    <property type="match status" value="1"/>
</dbReference>
<dbReference type="InterPro" id="IPR011034">
    <property type="entry name" value="Formyl_transferase-like_C_sf"/>
</dbReference>
<name>A0AAQ3QSX8_9BACT</name>
<evidence type="ECO:0000259" key="1">
    <source>
        <dbReference type="Pfam" id="PF00551"/>
    </source>
</evidence>